<name>A0A0K1NLM5_9BACT</name>
<dbReference type="Proteomes" id="UP000060345">
    <property type="component" value="Chromosome 2"/>
</dbReference>
<dbReference type="AlphaFoldDB" id="A0A0K1NLM5"/>
<reference evidence="1 2" key="1">
    <citation type="submission" date="2015-07" db="EMBL/GenBank/DDBJ databases">
        <authorList>
            <person name="Noorani M."/>
        </authorList>
    </citation>
    <scope>NUCLEOTIDE SEQUENCE [LARGE SCALE GENOMIC DNA]</scope>
    <source>
        <strain evidence="1 2">W1435</strain>
    </source>
</reference>
<protein>
    <submittedName>
        <fullName evidence="1">Uncharacterized protein</fullName>
    </submittedName>
</protein>
<accession>A0A0K1NLM5</accession>
<proteinExistence type="predicted"/>
<dbReference type="KEGG" id="pfus:ADJ77_09080"/>
<evidence type="ECO:0000313" key="1">
    <source>
        <dbReference type="EMBL" id="AKU69984.1"/>
    </source>
</evidence>
<sequence>MHANVQTRFNPATGNKAPYYRLKESYRDVTGHVHSLILINIGFEPSLTAVQVQKIAFALTERFKDSGTNPLFDKQPEGLTALEQAKADELWQQMKEEGGIDRFDKKEQRTNTICCQLKREGESCYWTETVRRMRTQKLVTTEGRNPLGHILQMRQCGNPSKLAAAIYDKLKLKHAPFGKIKICRTQSP</sequence>
<dbReference type="EMBL" id="CP012075">
    <property type="protein sequence ID" value="AKU69984.1"/>
    <property type="molecule type" value="Genomic_DNA"/>
</dbReference>
<dbReference type="RefSeq" id="WP_025079122.1">
    <property type="nucleotide sequence ID" value="NZ_CP012075.1"/>
</dbReference>
<gene>
    <name evidence="1" type="ORF">ADJ77_09080</name>
</gene>
<organism evidence="1 2">
    <name type="scientific">Prevotella fusca JCM 17724</name>
    <dbReference type="NCBI Taxonomy" id="1236517"/>
    <lineage>
        <taxon>Bacteria</taxon>
        <taxon>Pseudomonadati</taxon>
        <taxon>Bacteroidota</taxon>
        <taxon>Bacteroidia</taxon>
        <taxon>Bacteroidales</taxon>
        <taxon>Prevotellaceae</taxon>
        <taxon>Prevotella</taxon>
    </lineage>
</organism>
<evidence type="ECO:0000313" key="2">
    <source>
        <dbReference type="Proteomes" id="UP000060345"/>
    </source>
</evidence>